<feature type="domain" description="CagE TrbE VirB component of type IV transporter system central" evidence="1">
    <location>
        <begin position="180"/>
        <end position="266"/>
    </location>
</feature>
<dbReference type="EMBL" id="CP056031">
    <property type="protein sequence ID" value="QKZ07823.1"/>
    <property type="molecule type" value="Genomic_DNA"/>
</dbReference>
<dbReference type="Pfam" id="PF03135">
    <property type="entry name" value="CagE_TrbE_VirB"/>
    <property type="match status" value="1"/>
</dbReference>
<proteinExistence type="predicted"/>
<accession>A0A7D5H9S6</accession>
<evidence type="ECO:0000259" key="1">
    <source>
        <dbReference type="Pfam" id="PF03135"/>
    </source>
</evidence>
<reference evidence="2 3" key="1">
    <citation type="submission" date="2020-06" db="EMBL/GenBank/DDBJ databases">
        <title>Pseudomonas eucalypticola sp. nov., an endophyte of Eucalyptus dunnii leaves with biocontrol ability of eucalyptus leaf blight.</title>
        <authorList>
            <person name="Liu Y."/>
            <person name="Song Z."/>
            <person name="Zeng H."/>
            <person name="Lu M."/>
            <person name="Wang X."/>
            <person name="Lian X."/>
            <person name="Zhang Q."/>
        </authorList>
    </citation>
    <scope>NUCLEOTIDE SEQUENCE [LARGE SCALE GENOMIC DNA]</scope>
    <source>
        <strain evidence="2 3">NP-1</strain>
        <plasmid evidence="3">ppenp1</plasmid>
    </source>
</reference>
<evidence type="ECO:0000313" key="2">
    <source>
        <dbReference type="EMBL" id="QKZ07823.1"/>
    </source>
</evidence>
<dbReference type="AlphaFoldDB" id="A0A7D5H9S6"/>
<dbReference type="Proteomes" id="UP000509568">
    <property type="component" value="Plasmid pPENP1"/>
</dbReference>
<dbReference type="KEGG" id="pez:HWQ56_28765"/>
<evidence type="ECO:0000313" key="3">
    <source>
        <dbReference type="Proteomes" id="UP000509568"/>
    </source>
</evidence>
<keyword evidence="3" id="KW-1185">Reference proteome</keyword>
<gene>
    <name evidence="2" type="ORF">HWQ56_28765</name>
</gene>
<dbReference type="GO" id="GO:0005524">
    <property type="term" value="F:ATP binding"/>
    <property type="evidence" value="ECO:0007669"/>
    <property type="project" value="InterPro"/>
</dbReference>
<sequence length="269" mass="30917">MSFAEKLKKKVIKIEPPVSNKLPFEVHLDKHTIMTKDRDYMQVIRLTGASFESADDEQLNILHKRLNSLFKNISSHNVALWQHIIRRRETKYPPGEFPEGFAKDLNEKYSSRLSGEKLRVNELYLTVIYRPFPSIFSNTVFKLVSSADKATREAERLQAVEVLNKVVRQIMRSLRRYDAEKLGIYKYQGIYCSEPMELMSFLLNGRWQRVALAQAPLRKLVAATRPFFGNETVEVRSATGTFYGALLGIGLIPTETSSVFLNELLNRAV</sequence>
<dbReference type="InterPro" id="IPR018145">
    <property type="entry name" value="CagE_TrbE_VirB_cntrl_dom"/>
</dbReference>
<name>A0A7D5H9S6_9PSED</name>
<protein>
    <recommendedName>
        <fullName evidence="1">CagE TrbE VirB component of type IV transporter system central domain-containing protein</fullName>
    </recommendedName>
</protein>
<organism evidence="2 3">
    <name type="scientific">Pseudomonas eucalypticola</name>
    <dbReference type="NCBI Taxonomy" id="2599595"/>
    <lineage>
        <taxon>Bacteria</taxon>
        <taxon>Pseudomonadati</taxon>
        <taxon>Pseudomonadota</taxon>
        <taxon>Gammaproteobacteria</taxon>
        <taxon>Pseudomonadales</taxon>
        <taxon>Pseudomonadaceae</taxon>
        <taxon>Pseudomonas</taxon>
    </lineage>
</organism>
<geneLocation type="plasmid" evidence="3">
    <name>ppenp1</name>
</geneLocation>
<dbReference type="RefSeq" id="WP_176572502.1">
    <property type="nucleotide sequence ID" value="NZ_CP056031.1"/>
</dbReference>
<keyword evidence="2" id="KW-0614">Plasmid</keyword>